<accession>A0ABW7F5H8</accession>
<dbReference type="Pfam" id="PF02230">
    <property type="entry name" value="Abhydrolase_2"/>
    <property type="match status" value="1"/>
</dbReference>
<gene>
    <name evidence="4" type="ORF">ACG00Y_11270</name>
</gene>
<proteinExistence type="predicted"/>
<reference evidence="4 5" key="1">
    <citation type="submission" date="2024-08" db="EMBL/GenBank/DDBJ databases">
        <authorList>
            <person name="Lu H."/>
        </authorList>
    </citation>
    <scope>NUCLEOTIDE SEQUENCE [LARGE SCALE GENOMIC DNA]</scope>
    <source>
        <strain evidence="4 5">LYH14W</strain>
    </source>
</reference>
<dbReference type="RefSeq" id="WP_394478808.1">
    <property type="nucleotide sequence ID" value="NZ_JBIGHV010000004.1"/>
</dbReference>
<dbReference type="InterPro" id="IPR006311">
    <property type="entry name" value="TAT_signal"/>
</dbReference>
<protein>
    <submittedName>
        <fullName evidence="4">Dienelactone hydrolase family protein</fullName>
    </submittedName>
</protein>
<dbReference type="EMBL" id="JBIGHV010000004">
    <property type="protein sequence ID" value="MFG6430497.1"/>
    <property type="molecule type" value="Genomic_DNA"/>
</dbReference>
<feature type="domain" description="Phospholipase/carboxylesterase/thioesterase" evidence="3">
    <location>
        <begin position="112"/>
        <end position="223"/>
    </location>
</feature>
<evidence type="ECO:0000313" key="4">
    <source>
        <dbReference type="EMBL" id="MFG6430497.1"/>
    </source>
</evidence>
<dbReference type="GO" id="GO:0016787">
    <property type="term" value="F:hydrolase activity"/>
    <property type="evidence" value="ECO:0007669"/>
    <property type="project" value="UniProtKB-KW"/>
</dbReference>
<dbReference type="SUPFAM" id="SSF53474">
    <property type="entry name" value="alpha/beta-Hydrolases"/>
    <property type="match status" value="1"/>
</dbReference>
<feature type="chain" id="PRO_5046598696" evidence="2">
    <location>
        <begin position="21"/>
        <end position="240"/>
    </location>
</feature>
<dbReference type="PANTHER" id="PTHR43037">
    <property type="entry name" value="UNNAMED PRODUCT-RELATED"/>
    <property type="match status" value="1"/>
</dbReference>
<name>A0ABW7F5H8_9BURK</name>
<comment type="caution">
    <text evidence="4">The sequence shown here is derived from an EMBL/GenBank/DDBJ whole genome shotgun (WGS) entry which is preliminary data.</text>
</comment>
<dbReference type="Gene3D" id="3.40.50.1820">
    <property type="entry name" value="alpha/beta hydrolase"/>
    <property type="match status" value="1"/>
</dbReference>
<keyword evidence="5" id="KW-1185">Reference proteome</keyword>
<keyword evidence="4" id="KW-0378">Hydrolase</keyword>
<dbReference type="InterPro" id="IPR029058">
    <property type="entry name" value="AB_hydrolase_fold"/>
</dbReference>
<evidence type="ECO:0000313" key="5">
    <source>
        <dbReference type="Proteomes" id="UP001606210"/>
    </source>
</evidence>
<keyword evidence="1 2" id="KW-0732">Signal</keyword>
<evidence type="ECO:0000256" key="2">
    <source>
        <dbReference type="SAM" id="SignalP"/>
    </source>
</evidence>
<organism evidence="4 5">
    <name type="scientific">Pelomonas parva</name>
    <dbReference type="NCBI Taxonomy" id="3299032"/>
    <lineage>
        <taxon>Bacteria</taxon>
        <taxon>Pseudomonadati</taxon>
        <taxon>Pseudomonadota</taxon>
        <taxon>Betaproteobacteria</taxon>
        <taxon>Burkholderiales</taxon>
        <taxon>Sphaerotilaceae</taxon>
        <taxon>Roseateles</taxon>
    </lineage>
</organism>
<dbReference type="InterPro" id="IPR050955">
    <property type="entry name" value="Plant_Biomass_Hydrol_Est"/>
</dbReference>
<dbReference type="PROSITE" id="PS51318">
    <property type="entry name" value="TAT"/>
    <property type="match status" value="1"/>
</dbReference>
<dbReference type="InterPro" id="IPR003140">
    <property type="entry name" value="PLipase/COase/thioEstase"/>
</dbReference>
<dbReference type="Proteomes" id="UP001606210">
    <property type="component" value="Unassembled WGS sequence"/>
</dbReference>
<dbReference type="PROSITE" id="PS51257">
    <property type="entry name" value="PROKAR_LIPOPROTEIN"/>
    <property type="match status" value="1"/>
</dbReference>
<feature type="signal peptide" evidence="2">
    <location>
        <begin position="1"/>
        <end position="20"/>
    </location>
</feature>
<evidence type="ECO:0000259" key="3">
    <source>
        <dbReference type="Pfam" id="PF02230"/>
    </source>
</evidence>
<sequence>MTINRRQLLWTTPALLTACAALPPTVPDGLAAGEQRAWTLAGERFWVWLPREYTQTSARWPLVVFLHGSGERGTDLEKVKVHGPPMHVARGAAYPFILISPQCDEGARWDPQRLHKLLGALQGRLPVDPQRCTGTGLSMGGYGMWQWATTYPRDLAAIAPVCGFGDPAKVAAMRNVQVRAYHGDQDQVVPLAPHVACVEALRAAGGMASLTIYPGVGHDSWTPAYQDPELLPWLLAQRQT</sequence>
<evidence type="ECO:0000256" key="1">
    <source>
        <dbReference type="ARBA" id="ARBA00022729"/>
    </source>
</evidence>
<dbReference type="PANTHER" id="PTHR43037:SF1">
    <property type="entry name" value="BLL1128 PROTEIN"/>
    <property type="match status" value="1"/>
</dbReference>